<organism evidence="11 12">
    <name type="scientific">Basidiobolus ranarum</name>
    <dbReference type="NCBI Taxonomy" id="34480"/>
    <lineage>
        <taxon>Eukaryota</taxon>
        <taxon>Fungi</taxon>
        <taxon>Fungi incertae sedis</taxon>
        <taxon>Zoopagomycota</taxon>
        <taxon>Entomophthoromycotina</taxon>
        <taxon>Basidiobolomycetes</taxon>
        <taxon>Basidiobolales</taxon>
        <taxon>Basidiobolaceae</taxon>
        <taxon>Basidiobolus</taxon>
    </lineage>
</organism>
<keyword evidence="5" id="KW-0809">Transit peptide</keyword>
<protein>
    <submittedName>
        <fullName evidence="11">Cytochrome c oxidase subunit 5B, mitochondrial</fullName>
    </submittedName>
</protein>
<evidence type="ECO:0000256" key="4">
    <source>
        <dbReference type="ARBA" id="ARBA00022792"/>
    </source>
</evidence>
<feature type="region of interest" description="Disordered" evidence="10">
    <location>
        <begin position="133"/>
        <end position="161"/>
    </location>
</feature>
<dbReference type="InterPro" id="IPR036639">
    <property type="entry name" value="Cyt_c_oxidase_su4_sf"/>
</dbReference>
<keyword evidence="9" id="KW-0472">Membrane</keyword>
<keyword evidence="4" id="KW-0999">Mitochondrion inner membrane</keyword>
<keyword evidence="7" id="KW-0560">Oxidoreductase</keyword>
<name>A0ABR2W5L0_9FUNG</name>
<dbReference type="InterPro" id="IPR004203">
    <property type="entry name" value="Cyt_c_oxidase_su4_fam"/>
</dbReference>
<dbReference type="Gene3D" id="1.10.442.10">
    <property type="entry name" value="Cytochrome c oxidase subunit IV"/>
    <property type="match status" value="1"/>
</dbReference>
<proteinExistence type="inferred from homology"/>
<evidence type="ECO:0000313" key="11">
    <source>
        <dbReference type="EMBL" id="KAK9720805.1"/>
    </source>
</evidence>
<evidence type="ECO:0000256" key="6">
    <source>
        <dbReference type="ARBA" id="ARBA00022989"/>
    </source>
</evidence>
<reference evidence="11 12" key="1">
    <citation type="submission" date="2023-04" db="EMBL/GenBank/DDBJ databases">
        <title>Genome of Basidiobolus ranarum AG-B5.</title>
        <authorList>
            <person name="Stajich J.E."/>
            <person name="Carter-House D."/>
            <person name="Gryganskyi A."/>
        </authorList>
    </citation>
    <scope>NUCLEOTIDE SEQUENCE [LARGE SCALE GENOMIC DNA]</scope>
    <source>
        <strain evidence="11 12">AG-B5</strain>
    </source>
</reference>
<evidence type="ECO:0000256" key="9">
    <source>
        <dbReference type="ARBA" id="ARBA00023136"/>
    </source>
</evidence>
<evidence type="ECO:0000256" key="1">
    <source>
        <dbReference type="ARBA" id="ARBA00004434"/>
    </source>
</evidence>
<comment type="subcellular location">
    <subcellularLocation>
        <location evidence="1">Mitochondrion inner membrane</location>
        <topology evidence="1">Single-pass membrane protein</topology>
    </subcellularLocation>
</comment>
<gene>
    <name evidence="11" type="primary">cox5_1</name>
    <name evidence="11" type="ORF">K7432_003869</name>
</gene>
<dbReference type="CDD" id="cd00922">
    <property type="entry name" value="Cyt_c_Oxidase_IV"/>
    <property type="match status" value="1"/>
</dbReference>
<keyword evidence="3" id="KW-0812">Transmembrane</keyword>
<evidence type="ECO:0000256" key="10">
    <source>
        <dbReference type="SAM" id="MobiDB-lite"/>
    </source>
</evidence>
<evidence type="ECO:0000256" key="2">
    <source>
        <dbReference type="ARBA" id="ARBA00008135"/>
    </source>
</evidence>
<dbReference type="SUPFAM" id="SSF81406">
    <property type="entry name" value="Mitochondrial cytochrome c oxidase subunit IV"/>
    <property type="match status" value="1"/>
</dbReference>
<dbReference type="EMBL" id="JASJQH010007000">
    <property type="protein sequence ID" value="KAK9720805.1"/>
    <property type="molecule type" value="Genomic_DNA"/>
</dbReference>
<dbReference type="Pfam" id="PF02936">
    <property type="entry name" value="COX4"/>
    <property type="match status" value="1"/>
</dbReference>
<accession>A0ABR2W5L0</accession>
<evidence type="ECO:0000256" key="7">
    <source>
        <dbReference type="ARBA" id="ARBA00023002"/>
    </source>
</evidence>
<evidence type="ECO:0000313" key="12">
    <source>
        <dbReference type="Proteomes" id="UP001479436"/>
    </source>
</evidence>
<comment type="similarity">
    <text evidence="2">Belongs to the cytochrome c oxidase IV family.</text>
</comment>
<evidence type="ECO:0000256" key="8">
    <source>
        <dbReference type="ARBA" id="ARBA00023128"/>
    </source>
</evidence>
<keyword evidence="12" id="KW-1185">Reference proteome</keyword>
<evidence type="ECO:0000256" key="5">
    <source>
        <dbReference type="ARBA" id="ARBA00022946"/>
    </source>
</evidence>
<dbReference type="PANTHER" id="PTHR10707:SF10">
    <property type="entry name" value="CYTOCHROME C OXIDASE SUBUNIT 4"/>
    <property type="match status" value="1"/>
</dbReference>
<dbReference type="Proteomes" id="UP001479436">
    <property type="component" value="Unassembled WGS sequence"/>
</dbReference>
<keyword evidence="8" id="KW-0496">Mitochondrion</keyword>
<dbReference type="PANTHER" id="PTHR10707">
    <property type="entry name" value="CYTOCHROME C OXIDASE SUBUNIT IV"/>
    <property type="match status" value="1"/>
</dbReference>
<comment type="caution">
    <text evidence="11">The sequence shown here is derived from an EMBL/GenBank/DDBJ whole genome shotgun (WGS) entry which is preliminary data.</text>
</comment>
<evidence type="ECO:0000256" key="3">
    <source>
        <dbReference type="ARBA" id="ARBA00022692"/>
    </source>
</evidence>
<sequence>MLFRIASINAKRSLTRSASTTTGSVPTFTSLQSSWKTLAQEEKASLYNKVLEAQKGDWKALDLEQKKAAYWIAFGPHGLRKAPLEKGDGKKVYAGVFAVIAVSAGLFQLIRQAGQPTPHTFTKEWQEATNERMKEQKANPLTGISSEGYEGKGFVSFTKEE</sequence>
<keyword evidence="6" id="KW-1133">Transmembrane helix</keyword>